<proteinExistence type="predicted"/>
<dbReference type="EMBL" id="JBIMZQ010000055">
    <property type="protein sequence ID" value="KAL3658382.1"/>
    <property type="molecule type" value="Genomic_DNA"/>
</dbReference>
<reference evidence="1 2" key="1">
    <citation type="submission" date="2024-09" db="EMBL/GenBank/DDBJ databases">
        <title>Genome sequencing and assembly of Phytophthora oleae, isolate VK10A, causative agent of rot of olive drupes.</title>
        <authorList>
            <person name="Conti Taguali S."/>
            <person name="Riolo M."/>
            <person name="La Spada F."/>
            <person name="Cacciola S.O."/>
            <person name="Dionisio G."/>
        </authorList>
    </citation>
    <scope>NUCLEOTIDE SEQUENCE [LARGE SCALE GENOMIC DNA]</scope>
    <source>
        <strain evidence="1 2">VK10A</strain>
    </source>
</reference>
<comment type="caution">
    <text evidence="1">The sequence shown here is derived from an EMBL/GenBank/DDBJ whole genome shotgun (WGS) entry which is preliminary data.</text>
</comment>
<gene>
    <name evidence="1" type="ORF">V7S43_016762</name>
</gene>
<sequence>MCMALRDVVSAILSMPWSPRHDEDENDAEQVLTGSSQCTTLASHTSFVTATGGVQVSLVLAVFTRHNASSGLLHQQATARWTFSAADGHFVEFFQEPTQVFRSVTLSVFESYATDLLKFISCRSGEWTIRNKWIWATTTVDNDVVGTTSKEFNYHGEQDDENECTTKEDTKKKRTVNPRYLDYERTWAYSSKRQENLERRRLQQRQRGRQ</sequence>
<dbReference type="AlphaFoldDB" id="A0ABD3EV50"/>
<accession>A0ABD3EV50</accession>
<name>A0ABD3EV50_9STRA</name>
<organism evidence="1 2">
    <name type="scientific">Phytophthora oleae</name>
    <dbReference type="NCBI Taxonomy" id="2107226"/>
    <lineage>
        <taxon>Eukaryota</taxon>
        <taxon>Sar</taxon>
        <taxon>Stramenopiles</taxon>
        <taxon>Oomycota</taxon>
        <taxon>Peronosporomycetes</taxon>
        <taxon>Peronosporales</taxon>
        <taxon>Peronosporaceae</taxon>
        <taxon>Phytophthora</taxon>
    </lineage>
</organism>
<evidence type="ECO:0000313" key="1">
    <source>
        <dbReference type="EMBL" id="KAL3658382.1"/>
    </source>
</evidence>
<keyword evidence="2" id="KW-1185">Reference proteome</keyword>
<protein>
    <submittedName>
        <fullName evidence="1">Uncharacterized protein</fullName>
    </submittedName>
</protein>
<dbReference type="Proteomes" id="UP001632037">
    <property type="component" value="Unassembled WGS sequence"/>
</dbReference>
<evidence type="ECO:0000313" key="2">
    <source>
        <dbReference type="Proteomes" id="UP001632037"/>
    </source>
</evidence>